<dbReference type="Pfam" id="PF17921">
    <property type="entry name" value="Integrase_H2C2"/>
    <property type="match status" value="1"/>
</dbReference>
<evidence type="ECO:0000313" key="3">
    <source>
        <dbReference type="EMBL" id="GIY67154.1"/>
    </source>
</evidence>
<keyword evidence="3" id="KW-0695">RNA-directed DNA polymerase</keyword>
<dbReference type="InterPro" id="IPR040676">
    <property type="entry name" value="DUF5641"/>
</dbReference>
<keyword evidence="3" id="KW-0808">Transferase</keyword>
<evidence type="ECO:0000259" key="2">
    <source>
        <dbReference type="PROSITE" id="PS50158"/>
    </source>
</evidence>
<evidence type="ECO:0000313" key="4">
    <source>
        <dbReference type="Proteomes" id="UP001054945"/>
    </source>
</evidence>
<dbReference type="InterPro" id="IPR041588">
    <property type="entry name" value="Integrase_H2C2"/>
</dbReference>
<dbReference type="Proteomes" id="UP001054945">
    <property type="component" value="Unassembled WGS sequence"/>
</dbReference>
<feature type="domain" description="CCHC-type" evidence="2">
    <location>
        <begin position="190"/>
        <end position="205"/>
    </location>
</feature>
<dbReference type="InterPro" id="IPR001878">
    <property type="entry name" value="Znf_CCHC"/>
</dbReference>
<dbReference type="GO" id="GO:0003964">
    <property type="term" value="F:RNA-directed DNA polymerase activity"/>
    <property type="evidence" value="ECO:0007669"/>
    <property type="project" value="UniProtKB-KW"/>
</dbReference>
<protein>
    <submittedName>
        <fullName evidence="3">Reverse transcriptase</fullName>
    </submittedName>
</protein>
<proteinExistence type="predicted"/>
<dbReference type="SMART" id="SM00343">
    <property type="entry name" value="ZnF_C2HC"/>
    <property type="match status" value="1"/>
</dbReference>
<sequence>MLPGTRAYELIESYPLTSENYPKVISAFTERFGNQEILTEIYVRELLKLIIQNVHSQGKDKLPLMTLFDKIESHIRALESLGVNQNSNAAWLFPMVESCLSAELIRVWQRSVLFNAKGPRLSNLLEFLRKEVEGEQRVKLARSGFDIFPSSREEHPKESKLKNKKPFMSAATRSWTLKDRLDKLRELKCCLRCLKPGHFARDCKQFVQCHLCKRSHPIILCPEIQGKKCESVAGTKGSTTVQATMSTPSCMREVLLMTLMVEVVSGNMTKRVRCLLDCGSQRSYILRSTAEALHLKSFSSEKLTHSLFGGARTESKNHKRYSMRLRPVGRSTGYQFDFLDQDIICGVIPRIPKGPLLKELKGHRIWISDMGDDYPEIELLIGSDIYGQILTGEVIQLNEGLTAINTKLGWTLCGEPKELNVQNLEGAQSMLITNLHVQNMKASDMWDLERIGITDEVQTFSKAVEDQLVQEQFLKGLSRYEDGRYCVSLPWVLKFPPNIASNRHIAEKRLFATTRKLKKLDCFDEEKAIGVTSDIRRAFLQIGISREDQNYLKFLWWENNKIVEFRHKRVVFGVTSSPYLLAAVISFHLENVHAKFEIVAEKLLHAFYVDNCVTSVDTNVELEVFIQQATAIMADAKMELRMWTFGPEQELSRLIKKKTTIDSTFVFDPLGFVVPVMVPAKLILQEAWATEANWDLPLPDELQSRFSAWYHGLSCISQLKFERRIGYGKRDSWSLHIFCDASKNAYATVIFLRSESSGQVYVKFVAAKSRISPLKKVTIPRLELLACVLGSRLAKYVVTALSLREVPTYYWTDATVALCWIQREENWGVFVNNRVKEIRSLSKKEYWRHIPGKLNPADIASRGCTLQHLSQYGWWEGPEFLKASPEAWPKSEFSPNEELIAAEMKKKIIVDLSVKIEKPEWFERFSSFSKIVRVFCWMIRFEKENSVHGLQVVRGDDDVLRVKTRIIERDDDLSFLYPILLPSKHYLTECLIREYHLKYCHAGVQILAAKLRLQYWIFSSKRNIRSCVSRCVVCKRFTAKALTTPPIQLPLDRKAKATCQELKVGDIVLIELENKKRVMWPMGKIEKIYSSRDGASRVVQVRTSSGCLTRPIQKLYPLEVSTSGDPVLTLTTENRSRYGRLYKSSKK</sequence>
<comment type="caution">
    <text evidence="3">The sequence shown here is derived from an EMBL/GenBank/DDBJ whole genome shotgun (WGS) entry which is preliminary data.</text>
</comment>
<dbReference type="SUPFAM" id="SSF56672">
    <property type="entry name" value="DNA/RNA polymerases"/>
    <property type="match status" value="1"/>
</dbReference>
<dbReference type="PANTHER" id="PTHR47331">
    <property type="entry name" value="PHD-TYPE DOMAIN-CONTAINING PROTEIN"/>
    <property type="match status" value="1"/>
</dbReference>
<dbReference type="GO" id="GO:0008270">
    <property type="term" value="F:zinc ion binding"/>
    <property type="evidence" value="ECO:0007669"/>
    <property type="project" value="UniProtKB-KW"/>
</dbReference>
<keyword evidence="1" id="KW-0479">Metal-binding</keyword>
<dbReference type="Pfam" id="PF18701">
    <property type="entry name" value="DUF5641"/>
    <property type="match status" value="1"/>
</dbReference>
<dbReference type="AlphaFoldDB" id="A0AAV4VB93"/>
<gene>
    <name evidence="3" type="primary">AVEN_189156_1</name>
    <name evidence="3" type="ORF">CEXT_13151</name>
</gene>
<reference evidence="3 4" key="1">
    <citation type="submission" date="2021-06" db="EMBL/GenBank/DDBJ databases">
        <title>Caerostris extrusa draft genome.</title>
        <authorList>
            <person name="Kono N."/>
            <person name="Arakawa K."/>
        </authorList>
    </citation>
    <scope>NUCLEOTIDE SEQUENCE [LARGE SCALE GENOMIC DNA]</scope>
</reference>
<keyword evidence="3" id="KW-0548">Nucleotidyltransferase</keyword>
<dbReference type="GO" id="GO:0003676">
    <property type="term" value="F:nucleic acid binding"/>
    <property type="evidence" value="ECO:0007669"/>
    <property type="project" value="InterPro"/>
</dbReference>
<evidence type="ECO:0000256" key="1">
    <source>
        <dbReference type="PROSITE-ProRule" id="PRU00047"/>
    </source>
</evidence>
<keyword evidence="1" id="KW-0862">Zinc</keyword>
<dbReference type="PANTHER" id="PTHR47331:SF1">
    <property type="entry name" value="GAG-LIKE PROTEIN"/>
    <property type="match status" value="1"/>
</dbReference>
<dbReference type="InterPro" id="IPR008042">
    <property type="entry name" value="Retrotrans_Pao"/>
</dbReference>
<dbReference type="EMBL" id="BPLR01014205">
    <property type="protein sequence ID" value="GIY67154.1"/>
    <property type="molecule type" value="Genomic_DNA"/>
</dbReference>
<organism evidence="3 4">
    <name type="scientific">Caerostris extrusa</name>
    <name type="common">Bark spider</name>
    <name type="synonym">Caerostris bankana</name>
    <dbReference type="NCBI Taxonomy" id="172846"/>
    <lineage>
        <taxon>Eukaryota</taxon>
        <taxon>Metazoa</taxon>
        <taxon>Ecdysozoa</taxon>
        <taxon>Arthropoda</taxon>
        <taxon>Chelicerata</taxon>
        <taxon>Arachnida</taxon>
        <taxon>Araneae</taxon>
        <taxon>Araneomorphae</taxon>
        <taxon>Entelegynae</taxon>
        <taxon>Araneoidea</taxon>
        <taxon>Araneidae</taxon>
        <taxon>Caerostris</taxon>
    </lineage>
</organism>
<dbReference type="InterPro" id="IPR005312">
    <property type="entry name" value="DUF1759"/>
</dbReference>
<keyword evidence="1" id="KW-0863">Zinc-finger</keyword>
<dbReference type="Pfam" id="PF03564">
    <property type="entry name" value="DUF1759"/>
    <property type="match status" value="1"/>
</dbReference>
<dbReference type="Pfam" id="PF05380">
    <property type="entry name" value="Peptidase_A17"/>
    <property type="match status" value="1"/>
</dbReference>
<dbReference type="PROSITE" id="PS50158">
    <property type="entry name" value="ZF_CCHC"/>
    <property type="match status" value="1"/>
</dbReference>
<keyword evidence="4" id="KW-1185">Reference proteome</keyword>
<name>A0AAV4VB93_CAEEX</name>
<accession>A0AAV4VB93</accession>
<dbReference type="InterPro" id="IPR043502">
    <property type="entry name" value="DNA/RNA_pol_sf"/>
</dbReference>